<evidence type="ECO:0000256" key="1">
    <source>
        <dbReference type="SAM" id="Coils"/>
    </source>
</evidence>
<protein>
    <submittedName>
        <fullName evidence="2">Uncharacterized protein</fullName>
    </submittedName>
</protein>
<comment type="caution">
    <text evidence="2">The sequence shown here is derived from an EMBL/GenBank/DDBJ whole genome shotgun (WGS) entry which is preliminary data.</text>
</comment>
<reference evidence="2" key="1">
    <citation type="submission" date="2016-10" db="EMBL/GenBank/DDBJ databases">
        <authorList>
            <person name="Benchimol M."/>
            <person name="Almeida L.G."/>
            <person name="Vasconcelos A.T."/>
            <person name="Perreira-Neves A."/>
            <person name="Rosa I.A."/>
            <person name="Tasca T."/>
            <person name="Bogo M.R."/>
            <person name="de Souza W."/>
        </authorList>
    </citation>
    <scope>NUCLEOTIDE SEQUENCE [LARGE SCALE GENOMIC DNA]</scope>
    <source>
        <strain evidence="2">K</strain>
    </source>
</reference>
<dbReference type="GeneID" id="94830100"/>
<dbReference type="VEuPathDB" id="TrichDB:TRFO_10336"/>
<feature type="coiled-coil region" evidence="1">
    <location>
        <begin position="383"/>
        <end position="563"/>
    </location>
</feature>
<feature type="coiled-coil region" evidence="1">
    <location>
        <begin position="63"/>
        <end position="121"/>
    </location>
</feature>
<proteinExistence type="predicted"/>
<name>A0A1J4JEL1_9EUKA</name>
<accession>A0A1J4JEL1</accession>
<feature type="coiled-coil region" evidence="1">
    <location>
        <begin position="208"/>
        <end position="305"/>
    </location>
</feature>
<sequence>MLCSILIAFVASKHNSEEKNDMNLILELPEAAFLSKTNVEETADLQSTINMLSRLQKLTPSNQNLLERTQKEIQKKFQNQERNERRIQFSITKLDQELKKLNKIKNKTEEESNKIIELQTKRTKIKALYDLNFRNELAELQKVNITETLSDEILKRRNQLVLKVKQRESREKSKQTEINMKEKMIQKQYIEAKEKAFKSKDPVDEKNLKALKKKLDTAQLELKEKSKMVIAEAEYMKSEGILPKRLEKLQNTSQELIADMKTKINERESKENGKLQTALDIYNKLNLLEEKSPEQEYQLQEATDNLTKIYSVQSHRLRRRIRNLSSQNLTINQQEKLKRFKNRLNEIKIHQKNMKAIDESNYYNLHRKIERLKAKRIEQGSLSESDDVELEEEEAKMHEYEARKMKNIEHEIKKMQENIKKHGSSTQSLEKLDKKKSELDQLKKNKVESDIKDSQKKYEAEKIIMNNKNKKNLSSDELDQYKKAKNLMERKERKKLQILEKEYDSLKSSTSSKNIARRKEILYELTNFRSKQQEAKLRKRNKLQTLQEELKKLNKINQTIDNHSFYLQKIDIHQKITNIRINIIRRKIKTIVELKQKMAKYGKLEEEELKKQNQTREFICSLTTTTNKKIHQKETLIKNLTETKNNLLLQESVDSNLTTILDAIRERIDYENQVLLFYIQMKHILLMGEIKINGTSKSIEKDLRETKMKTQKVEDKIVSQKGKKYYTLIPFPCINNSNKAMTLLYQFDKTQKTFLNNIKKEKKEIVKLFYEMIPGIMQTDIDNYYNGTVNKLDEILKSLKEIAELSIPKKVIDEKLQEKIRKLQKKVNV</sequence>
<gene>
    <name evidence="2" type="ORF">TRFO_10336</name>
</gene>
<evidence type="ECO:0000313" key="3">
    <source>
        <dbReference type="Proteomes" id="UP000179807"/>
    </source>
</evidence>
<evidence type="ECO:0000313" key="2">
    <source>
        <dbReference type="EMBL" id="OHS95700.1"/>
    </source>
</evidence>
<dbReference type="EMBL" id="MLAK01001226">
    <property type="protein sequence ID" value="OHS95700.1"/>
    <property type="molecule type" value="Genomic_DNA"/>
</dbReference>
<keyword evidence="1" id="KW-0175">Coiled coil</keyword>
<keyword evidence="3" id="KW-1185">Reference proteome</keyword>
<dbReference type="Proteomes" id="UP000179807">
    <property type="component" value="Unassembled WGS sequence"/>
</dbReference>
<dbReference type="AlphaFoldDB" id="A0A1J4JEL1"/>
<dbReference type="RefSeq" id="XP_068348837.1">
    <property type="nucleotide sequence ID" value="XM_068495396.1"/>
</dbReference>
<organism evidence="2 3">
    <name type="scientific">Tritrichomonas foetus</name>
    <dbReference type="NCBI Taxonomy" id="1144522"/>
    <lineage>
        <taxon>Eukaryota</taxon>
        <taxon>Metamonada</taxon>
        <taxon>Parabasalia</taxon>
        <taxon>Tritrichomonadida</taxon>
        <taxon>Tritrichomonadidae</taxon>
        <taxon>Tritrichomonas</taxon>
    </lineage>
</organism>